<dbReference type="AlphaFoldDB" id="A0A8J3E2T2"/>
<evidence type="ECO:0000313" key="2">
    <source>
        <dbReference type="EMBL" id="GGF12929.1"/>
    </source>
</evidence>
<dbReference type="RefSeq" id="WP_189044830.1">
    <property type="nucleotide sequence ID" value="NZ_BMJQ01000004.1"/>
</dbReference>
<sequence>MDTRSSAGTFKCSKALPTAFAPFALLALVFVSSASAADEPAKAPAGSNDGAIWVSSYCLGQAMARGLKFKDLFVANSQLVKALQAQQSGPGAVNRTAKINELEVSALYLSAKVLFLSSEMEWMSKLLEALGQHVENPDPKILNEGVDRGKTGGNILFNAESRCQSKCVSSGDALELGRCVDSCAEQENHTLFGAAKECDHLFQHGRK</sequence>
<reference evidence="2" key="2">
    <citation type="submission" date="2020-09" db="EMBL/GenBank/DDBJ databases">
        <authorList>
            <person name="Sun Q."/>
            <person name="Zhou Y."/>
        </authorList>
    </citation>
    <scope>NUCLEOTIDE SEQUENCE</scope>
    <source>
        <strain evidence="2">CGMCC 1.15725</strain>
    </source>
</reference>
<dbReference type="EMBL" id="BMJQ01000004">
    <property type="protein sequence ID" value="GGF12929.1"/>
    <property type="molecule type" value="Genomic_DNA"/>
</dbReference>
<comment type="caution">
    <text evidence="2">The sequence shown here is derived from an EMBL/GenBank/DDBJ whole genome shotgun (WGS) entry which is preliminary data.</text>
</comment>
<reference evidence="2" key="1">
    <citation type="journal article" date="2014" name="Int. J. Syst. Evol. Microbiol.">
        <title>Complete genome sequence of Corynebacterium casei LMG S-19264T (=DSM 44701T), isolated from a smear-ripened cheese.</title>
        <authorList>
            <consortium name="US DOE Joint Genome Institute (JGI-PGF)"/>
            <person name="Walter F."/>
            <person name="Albersmeier A."/>
            <person name="Kalinowski J."/>
            <person name="Ruckert C."/>
        </authorList>
    </citation>
    <scope>NUCLEOTIDE SEQUENCE</scope>
    <source>
        <strain evidence="2">CGMCC 1.15725</strain>
    </source>
</reference>
<keyword evidence="1" id="KW-0732">Signal</keyword>
<evidence type="ECO:0000256" key="1">
    <source>
        <dbReference type="SAM" id="SignalP"/>
    </source>
</evidence>
<dbReference type="Proteomes" id="UP000646365">
    <property type="component" value="Unassembled WGS sequence"/>
</dbReference>
<accession>A0A8J3E2T2</accession>
<proteinExistence type="predicted"/>
<feature type="chain" id="PRO_5035279888" evidence="1">
    <location>
        <begin position="37"/>
        <end position="207"/>
    </location>
</feature>
<gene>
    <name evidence="2" type="ORF">GCM10011611_18260</name>
</gene>
<keyword evidence="3" id="KW-1185">Reference proteome</keyword>
<organism evidence="2 3">
    <name type="scientific">Aliidongia dinghuensis</name>
    <dbReference type="NCBI Taxonomy" id="1867774"/>
    <lineage>
        <taxon>Bacteria</taxon>
        <taxon>Pseudomonadati</taxon>
        <taxon>Pseudomonadota</taxon>
        <taxon>Alphaproteobacteria</taxon>
        <taxon>Rhodospirillales</taxon>
        <taxon>Dongiaceae</taxon>
        <taxon>Aliidongia</taxon>
    </lineage>
</organism>
<feature type="signal peptide" evidence="1">
    <location>
        <begin position="1"/>
        <end position="36"/>
    </location>
</feature>
<evidence type="ECO:0000313" key="3">
    <source>
        <dbReference type="Proteomes" id="UP000646365"/>
    </source>
</evidence>
<protein>
    <submittedName>
        <fullName evidence="2">Uncharacterized protein</fullName>
    </submittedName>
</protein>
<name>A0A8J3E2T2_9PROT</name>